<sequence>MLKSTEPIDGSDTGLFKICTFFLFWPYLANPIYHPSNVILVTRSLRYLTSILMLVALTATLSCWITDPHRGVLTISAELESTWFSSIDISGEKSKLEKKQLLERDSPSQERQRNFKTSRSFSHHYAKSRNSNGLLVLLRSPNWCNFPFFLFFFFFYFSIA</sequence>
<reference evidence="2 3" key="1">
    <citation type="submission" date="2019-07" db="EMBL/GenBank/DDBJ databases">
        <title>WGS assembly of Gossypium tomentosum.</title>
        <authorList>
            <person name="Chen Z.J."/>
            <person name="Sreedasyam A."/>
            <person name="Ando A."/>
            <person name="Song Q."/>
            <person name="De L."/>
            <person name="Hulse-Kemp A."/>
            <person name="Ding M."/>
            <person name="Ye W."/>
            <person name="Kirkbride R."/>
            <person name="Jenkins J."/>
            <person name="Plott C."/>
            <person name="Lovell J."/>
            <person name="Lin Y.-M."/>
            <person name="Vaughn R."/>
            <person name="Liu B."/>
            <person name="Li W."/>
            <person name="Simpson S."/>
            <person name="Scheffler B."/>
            <person name="Saski C."/>
            <person name="Grover C."/>
            <person name="Hu G."/>
            <person name="Conover J."/>
            <person name="Carlson J."/>
            <person name="Shu S."/>
            <person name="Boston L."/>
            <person name="Williams M."/>
            <person name="Peterson D."/>
            <person name="Mcgee K."/>
            <person name="Jones D."/>
            <person name="Wendel J."/>
            <person name="Stelly D."/>
            <person name="Grimwood J."/>
            <person name="Schmutz J."/>
        </authorList>
    </citation>
    <scope>NUCLEOTIDE SEQUENCE [LARGE SCALE GENOMIC DNA]</scope>
    <source>
        <strain evidence="2">7179.01</strain>
    </source>
</reference>
<keyword evidence="1" id="KW-0472">Membrane</keyword>
<evidence type="ECO:0000256" key="1">
    <source>
        <dbReference type="SAM" id="Phobius"/>
    </source>
</evidence>
<keyword evidence="3" id="KW-1185">Reference proteome</keyword>
<dbReference type="AlphaFoldDB" id="A0A5D2RRE9"/>
<feature type="transmembrane region" description="Helical" evidence="1">
    <location>
        <begin position="45"/>
        <end position="65"/>
    </location>
</feature>
<dbReference type="EMBL" id="CM017610">
    <property type="protein sequence ID" value="TYI43427.1"/>
    <property type="molecule type" value="Genomic_DNA"/>
</dbReference>
<gene>
    <name evidence="2" type="ORF">ES332_A01G168800v1</name>
</gene>
<keyword evidence="1" id="KW-1133">Transmembrane helix</keyword>
<protein>
    <recommendedName>
        <fullName evidence="4">Transmembrane protein</fullName>
    </recommendedName>
</protein>
<dbReference type="Proteomes" id="UP000322667">
    <property type="component" value="Chromosome A01"/>
</dbReference>
<evidence type="ECO:0000313" key="3">
    <source>
        <dbReference type="Proteomes" id="UP000322667"/>
    </source>
</evidence>
<evidence type="ECO:0000313" key="2">
    <source>
        <dbReference type="EMBL" id="TYI43427.1"/>
    </source>
</evidence>
<accession>A0A5D2RRE9</accession>
<proteinExistence type="predicted"/>
<evidence type="ECO:0008006" key="4">
    <source>
        <dbReference type="Google" id="ProtNLM"/>
    </source>
</evidence>
<feature type="transmembrane region" description="Helical" evidence="1">
    <location>
        <begin position="140"/>
        <end position="159"/>
    </location>
</feature>
<name>A0A5D2RRE9_GOSTO</name>
<organism evidence="2 3">
    <name type="scientific">Gossypium tomentosum</name>
    <name type="common">Hawaiian cotton</name>
    <name type="synonym">Gossypium sandvicense</name>
    <dbReference type="NCBI Taxonomy" id="34277"/>
    <lineage>
        <taxon>Eukaryota</taxon>
        <taxon>Viridiplantae</taxon>
        <taxon>Streptophyta</taxon>
        <taxon>Embryophyta</taxon>
        <taxon>Tracheophyta</taxon>
        <taxon>Spermatophyta</taxon>
        <taxon>Magnoliopsida</taxon>
        <taxon>eudicotyledons</taxon>
        <taxon>Gunneridae</taxon>
        <taxon>Pentapetalae</taxon>
        <taxon>rosids</taxon>
        <taxon>malvids</taxon>
        <taxon>Malvales</taxon>
        <taxon>Malvaceae</taxon>
        <taxon>Malvoideae</taxon>
        <taxon>Gossypium</taxon>
    </lineage>
</organism>
<keyword evidence="1" id="KW-0812">Transmembrane</keyword>
<feature type="transmembrane region" description="Helical" evidence="1">
    <location>
        <begin position="15"/>
        <end position="33"/>
    </location>
</feature>